<dbReference type="EMBL" id="FNLL01000002">
    <property type="protein sequence ID" value="SDT87520.1"/>
    <property type="molecule type" value="Genomic_DNA"/>
</dbReference>
<keyword evidence="6" id="KW-1185">Reference proteome</keyword>
<dbReference type="PANTHER" id="PTHR44835">
    <property type="entry name" value="UDP-N-ACETYLGLUCOSAMINE--PEPTIDE N-ACETYLGLUCOSAMINYLTRANSFERASE SPINDLY-RELATED"/>
    <property type="match status" value="1"/>
</dbReference>
<sequence>MTNTDQGKNLPKDADEHIARLRSQITHNTECGTTHYNLAVALLGKQEYVEAEKVLHDAIDCSPTLAEAYVLLGGICLQRKDLEGCYRYNQRATKARAGFAEGYANMAFVLLQLVDGKDSKEDEEKVDKAIKNLKKAIIHNKHFVQAYATLGTAYFMKGLVPEGIKANLEALNVQPEFPIAHNNLAVAYLETGEFDKAIVHCDKAEELGFEVARELKDELAPHRKA</sequence>
<dbReference type="SUPFAM" id="SSF48452">
    <property type="entry name" value="TPR-like"/>
    <property type="match status" value="1"/>
</dbReference>
<feature type="repeat" description="TPR" evidence="4">
    <location>
        <begin position="144"/>
        <end position="177"/>
    </location>
</feature>
<dbReference type="PANTHER" id="PTHR44835:SF1">
    <property type="entry name" value="PROTEIN O-GLCNAC TRANSFERASE"/>
    <property type="match status" value="1"/>
</dbReference>
<dbReference type="Gene3D" id="1.25.40.10">
    <property type="entry name" value="Tetratricopeptide repeat domain"/>
    <property type="match status" value="1"/>
</dbReference>
<reference evidence="6" key="1">
    <citation type="submission" date="2016-10" db="EMBL/GenBank/DDBJ databases">
        <authorList>
            <person name="Varghese N."/>
            <person name="Submissions S."/>
        </authorList>
    </citation>
    <scope>NUCLEOTIDE SEQUENCE [LARGE SCALE GENOMIC DNA]</scope>
    <source>
        <strain evidence="6">DSM 3384</strain>
    </source>
</reference>
<keyword evidence="2" id="KW-0328">Glycosyltransferase</keyword>
<dbReference type="RefSeq" id="WP_014956079.1">
    <property type="nucleotide sequence ID" value="NZ_FNLL01000002.1"/>
</dbReference>
<organism evidence="5 6">
    <name type="scientific">Desulfobacula phenolica</name>
    <dbReference type="NCBI Taxonomy" id="90732"/>
    <lineage>
        <taxon>Bacteria</taxon>
        <taxon>Pseudomonadati</taxon>
        <taxon>Thermodesulfobacteriota</taxon>
        <taxon>Desulfobacteria</taxon>
        <taxon>Desulfobacterales</taxon>
        <taxon>Desulfobacteraceae</taxon>
        <taxon>Desulfobacula</taxon>
    </lineage>
</organism>
<dbReference type="InterPro" id="IPR019734">
    <property type="entry name" value="TPR_rpt"/>
</dbReference>
<evidence type="ECO:0000256" key="3">
    <source>
        <dbReference type="ARBA" id="ARBA00022679"/>
    </source>
</evidence>
<dbReference type="GO" id="GO:0016757">
    <property type="term" value="F:glycosyltransferase activity"/>
    <property type="evidence" value="ECO:0007669"/>
    <property type="project" value="UniProtKB-KW"/>
</dbReference>
<evidence type="ECO:0000256" key="1">
    <source>
        <dbReference type="ARBA" id="ARBA00004922"/>
    </source>
</evidence>
<gene>
    <name evidence="5" type="ORF">SAMN04487931_102297</name>
</gene>
<accession>A0A1H2DXE7</accession>
<evidence type="ECO:0000313" key="5">
    <source>
        <dbReference type="EMBL" id="SDT87520.1"/>
    </source>
</evidence>
<dbReference type="InterPro" id="IPR011990">
    <property type="entry name" value="TPR-like_helical_dom_sf"/>
</dbReference>
<dbReference type="SMART" id="SM00028">
    <property type="entry name" value="TPR"/>
    <property type="match status" value="5"/>
</dbReference>
<dbReference type="Proteomes" id="UP000199608">
    <property type="component" value="Unassembled WGS sequence"/>
</dbReference>
<evidence type="ECO:0000313" key="6">
    <source>
        <dbReference type="Proteomes" id="UP000199608"/>
    </source>
</evidence>
<evidence type="ECO:0000256" key="4">
    <source>
        <dbReference type="PROSITE-ProRule" id="PRU00339"/>
    </source>
</evidence>
<dbReference type="InterPro" id="IPR051939">
    <property type="entry name" value="Glycosyltr_41/O-GlcNAc_trsf"/>
</dbReference>
<protein>
    <submittedName>
        <fullName evidence="5">Tetratricopeptide repeat-containing protein</fullName>
    </submittedName>
</protein>
<evidence type="ECO:0000256" key="2">
    <source>
        <dbReference type="ARBA" id="ARBA00022676"/>
    </source>
</evidence>
<comment type="pathway">
    <text evidence="1">Protein modification; protein glycosylation.</text>
</comment>
<dbReference type="Pfam" id="PF00515">
    <property type="entry name" value="TPR_1"/>
    <property type="match status" value="1"/>
</dbReference>
<proteinExistence type="predicted"/>
<dbReference type="PROSITE" id="PS50005">
    <property type="entry name" value="TPR"/>
    <property type="match status" value="1"/>
</dbReference>
<keyword evidence="3" id="KW-0808">Transferase</keyword>
<name>A0A1H2DXE7_9BACT</name>
<keyword evidence="4" id="KW-0802">TPR repeat</keyword>
<dbReference type="AlphaFoldDB" id="A0A1H2DXE7"/>